<organism evidence="3 4">
    <name type="scientific">Natrinema saccharevitans</name>
    <dbReference type="NCBI Taxonomy" id="301967"/>
    <lineage>
        <taxon>Archaea</taxon>
        <taxon>Methanobacteriati</taxon>
        <taxon>Methanobacteriota</taxon>
        <taxon>Stenosarchaea group</taxon>
        <taxon>Halobacteria</taxon>
        <taxon>Halobacteriales</taxon>
        <taxon>Natrialbaceae</taxon>
        <taxon>Natrinema</taxon>
    </lineage>
</organism>
<protein>
    <recommendedName>
        <fullName evidence="2">Cation-transporting P-type ATPase C-terminal domain-containing protein</fullName>
    </recommendedName>
</protein>
<keyword evidence="4" id="KW-1185">Reference proteome</keyword>
<proteinExistence type="predicted"/>
<dbReference type="InterPro" id="IPR006068">
    <property type="entry name" value="ATPase_P-typ_cation-transptr_C"/>
</dbReference>
<evidence type="ECO:0000313" key="4">
    <source>
        <dbReference type="Proteomes" id="UP000189370"/>
    </source>
</evidence>
<feature type="transmembrane region" description="Helical" evidence="1">
    <location>
        <begin position="41"/>
        <end position="61"/>
    </location>
</feature>
<dbReference type="STRING" id="301967.A6E15_17655"/>
<evidence type="ECO:0000313" key="3">
    <source>
        <dbReference type="EMBL" id="OLZ39231.1"/>
    </source>
</evidence>
<keyword evidence="1" id="KW-1133">Transmembrane helix</keyword>
<feature type="domain" description="Cation-transporting P-type ATPase C-terminal" evidence="2">
    <location>
        <begin position="2"/>
        <end position="54"/>
    </location>
</feature>
<accession>A0A1S8ARS3</accession>
<keyword evidence="1" id="KW-0472">Membrane</keyword>
<keyword evidence="1" id="KW-0812">Transmembrane</keyword>
<dbReference type="SUPFAM" id="SSF81665">
    <property type="entry name" value="Calcium ATPase, transmembrane domain M"/>
    <property type="match status" value="1"/>
</dbReference>
<comment type="caution">
    <text evidence="3">The sequence shown here is derived from an EMBL/GenBank/DDBJ whole genome shotgun (WGS) entry which is preliminary data.</text>
</comment>
<dbReference type="AlphaFoldDB" id="A0A1S8ARS3"/>
<sequence length="69" mass="7467">MLSNRWLAAAVAASITLPLAVLYTPLDRHFGTVPLEPSDWGLIGTVLALCLPAHLAIAVFVRSRSVRRT</sequence>
<dbReference type="Gene3D" id="1.20.1110.10">
    <property type="entry name" value="Calcium-transporting ATPase, transmembrane domain"/>
    <property type="match status" value="1"/>
</dbReference>
<dbReference type="Proteomes" id="UP000189370">
    <property type="component" value="Unassembled WGS sequence"/>
</dbReference>
<dbReference type="Pfam" id="PF00689">
    <property type="entry name" value="Cation_ATPase_C"/>
    <property type="match status" value="1"/>
</dbReference>
<gene>
    <name evidence="3" type="ORF">A6E15_17655</name>
</gene>
<evidence type="ECO:0000256" key="1">
    <source>
        <dbReference type="SAM" id="Phobius"/>
    </source>
</evidence>
<reference evidence="4" key="1">
    <citation type="submission" date="2016-04" db="EMBL/GenBank/DDBJ databases">
        <authorList>
            <person name="Chen S.-C."/>
            <person name="Lai M.-C."/>
        </authorList>
    </citation>
    <scope>NUCLEOTIDE SEQUENCE [LARGE SCALE GENOMIC DNA]</scope>
    <source>
        <strain evidence="4">AB14</strain>
    </source>
</reference>
<dbReference type="EMBL" id="LWLN01000002">
    <property type="protein sequence ID" value="OLZ39231.1"/>
    <property type="molecule type" value="Genomic_DNA"/>
</dbReference>
<name>A0A1S8ARS3_9EURY</name>
<dbReference type="InterPro" id="IPR023298">
    <property type="entry name" value="ATPase_P-typ_TM_dom_sf"/>
</dbReference>
<evidence type="ECO:0000259" key="2">
    <source>
        <dbReference type="Pfam" id="PF00689"/>
    </source>
</evidence>